<keyword evidence="4 9" id="KW-0812">Transmembrane</keyword>
<feature type="transmembrane region" description="Helical" evidence="9">
    <location>
        <begin position="125"/>
        <end position="146"/>
    </location>
</feature>
<dbReference type="GO" id="GO:0004190">
    <property type="term" value="F:aspartic-type endopeptidase activity"/>
    <property type="evidence" value="ECO:0007669"/>
    <property type="project" value="UniProtKB-UniRule"/>
</dbReference>
<comment type="subcellular location">
    <subcellularLocation>
        <location evidence="9">Cell membrane</location>
        <topology evidence="9">Multi-pass membrane protein</topology>
    </subcellularLocation>
</comment>
<dbReference type="EMBL" id="JACOPL010000001">
    <property type="protein sequence ID" value="MBC5724110.1"/>
    <property type="molecule type" value="Genomic_DNA"/>
</dbReference>
<gene>
    <name evidence="9 13" type="primary">lspA</name>
    <name evidence="13" type="ORF">H8S45_01290</name>
</gene>
<dbReference type="PROSITE" id="PS00855">
    <property type="entry name" value="SPASE_II"/>
    <property type="match status" value="1"/>
</dbReference>
<evidence type="ECO:0000256" key="10">
    <source>
        <dbReference type="RuleBase" id="RU000594"/>
    </source>
</evidence>
<evidence type="ECO:0000256" key="2">
    <source>
        <dbReference type="ARBA" id="ARBA00022475"/>
    </source>
</evidence>
<keyword evidence="5 9" id="KW-0064">Aspartyl protease</keyword>
<accession>A0A923RX80</accession>
<dbReference type="RefSeq" id="WP_107630502.1">
    <property type="nucleotide sequence ID" value="NZ_JACOPL010000001.1"/>
</dbReference>
<evidence type="ECO:0000256" key="7">
    <source>
        <dbReference type="ARBA" id="ARBA00022989"/>
    </source>
</evidence>
<evidence type="ECO:0000313" key="13">
    <source>
        <dbReference type="EMBL" id="MBC5724110.1"/>
    </source>
</evidence>
<dbReference type="PRINTS" id="PR00781">
    <property type="entry name" value="LIPOSIGPTASE"/>
</dbReference>
<dbReference type="GO" id="GO:0005886">
    <property type="term" value="C:plasma membrane"/>
    <property type="evidence" value="ECO:0007669"/>
    <property type="project" value="UniProtKB-SubCell"/>
</dbReference>
<feature type="active site" evidence="9">
    <location>
        <position position="130"/>
    </location>
</feature>
<evidence type="ECO:0000256" key="4">
    <source>
        <dbReference type="ARBA" id="ARBA00022692"/>
    </source>
</evidence>
<feature type="compositionally biased region" description="Basic and acidic residues" evidence="12">
    <location>
        <begin position="152"/>
        <end position="163"/>
    </location>
</feature>
<evidence type="ECO:0000256" key="11">
    <source>
        <dbReference type="RuleBase" id="RU004181"/>
    </source>
</evidence>
<keyword evidence="8 9" id="KW-0472">Membrane</keyword>
<evidence type="ECO:0000256" key="5">
    <source>
        <dbReference type="ARBA" id="ARBA00022750"/>
    </source>
</evidence>
<dbReference type="HAMAP" id="MF_00161">
    <property type="entry name" value="LspA"/>
    <property type="match status" value="1"/>
</dbReference>
<sequence length="177" mass="20067">MPLFVFAALIMVEIDQLVKSWALNELKDLRTLPIIGDVFHLTYVENRGAAFSLFSQFDSRWIFVALACVITVVILVLLQKKVMQTQLGQWSLVLIAAGAVGNAIDRVIHGFVVDLFDFRLIHFPVFNVADIFICTGGVLFVLYVMFQHKEKEEQPPKEAAKLTEEDEQTISEQAHEE</sequence>
<dbReference type="NCBIfam" id="TIGR00077">
    <property type="entry name" value="lspA"/>
    <property type="match status" value="1"/>
</dbReference>
<dbReference type="AlphaFoldDB" id="A0A923RX80"/>
<comment type="function">
    <text evidence="9 10">This protein specifically catalyzes the removal of signal peptides from prolipoproteins.</text>
</comment>
<reference evidence="13" key="1">
    <citation type="submission" date="2020-08" db="EMBL/GenBank/DDBJ databases">
        <title>Genome public.</title>
        <authorList>
            <person name="Liu C."/>
            <person name="Sun Q."/>
        </authorList>
    </citation>
    <scope>NUCLEOTIDE SEQUENCE</scope>
    <source>
        <strain evidence="13">NSJ-28</strain>
    </source>
</reference>
<comment type="pathway">
    <text evidence="9">Protein modification; lipoprotein biosynthesis (signal peptide cleavage).</text>
</comment>
<feature type="active site" evidence="9">
    <location>
        <position position="114"/>
    </location>
</feature>
<protein>
    <recommendedName>
        <fullName evidence="9">Lipoprotein signal peptidase</fullName>
        <ecNumber evidence="9">3.4.23.36</ecNumber>
    </recommendedName>
    <alternativeName>
        <fullName evidence="9">Prolipoprotein signal peptidase</fullName>
    </alternativeName>
    <alternativeName>
        <fullName evidence="9">Signal peptidase II</fullName>
        <shortName evidence="9">SPase II</shortName>
    </alternativeName>
</protein>
<comment type="caution">
    <text evidence="13">The sequence shown here is derived from an EMBL/GenBank/DDBJ whole genome shotgun (WGS) entry which is preliminary data.</text>
</comment>
<keyword evidence="3 9" id="KW-0645">Protease</keyword>
<evidence type="ECO:0000256" key="8">
    <source>
        <dbReference type="ARBA" id="ARBA00023136"/>
    </source>
</evidence>
<comment type="caution">
    <text evidence="9">Lacks conserved residue(s) required for the propagation of feature annotation.</text>
</comment>
<evidence type="ECO:0000256" key="3">
    <source>
        <dbReference type="ARBA" id="ARBA00022670"/>
    </source>
</evidence>
<evidence type="ECO:0000256" key="9">
    <source>
        <dbReference type="HAMAP-Rule" id="MF_00161"/>
    </source>
</evidence>
<keyword evidence="2 9" id="KW-1003">Cell membrane</keyword>
<dbReference type="PANTHER" id="PTHR33695:SF1">
    <property type="entry name" value="LIPOPROTEIN SIGNAL PEPTIDASE"/>
    <property type="match status" value="1"/>
</dbReference>
<evidence type="ECO:0000256" key="1">
    <source>
        <dbReference type="ARBA" id="ARBA00006139"/>
    </source>
</evidence>
<evidence type="ECO:0000256" key="6">
    <source>
        <dbReference type="ARBA" id="ARBA00022801"/>
    </source>
</evidence>
<dbReference type="Pfam" id="PF01252">
    <property type="entry name" value="Peptidase_A8"/>
    <property type="match status" value="1"/>
</dbReference>
<dbReference type="InterPro" id="IPR001872">
    <property type="entry name" value="Peptidase_A8"/>
</dbReference>
<organism evidence="13 14">
    <name type="scientific">Agathobaculum faecis</name>
    <dbReference type="NCBI Taxonomy" id="2763013"/>
    <lineage>
        <taxon>Bacteria</taxon>
        <taxon>Bacillati</taxon>
        <taxon>Bacillota</taxon>
        <taxon>Clostridia</taxon>
        <taxon>Eubacteriales</taxon>
        <taxon>Butyricicoccaceae</taxon>
        <taxon>Agathobaculum</taxon>
    </lineage>
</organism>
<dbReference type="GO" id="GO:0006508">
    <property type="term" value="P:proteolysis"/>
    <property type="evidence" value="ECO:0007669"/>
    <property type="project" value="UniProtKB-KW"/>
</dbReference>
<proteinExistence type="inferred from homology"/>
<dbReference type="Proteomes" id="UP000606499">
    <property type="component" value="Unassembled WGS sequence"/>
</dbReference>
<evidence type="ECO:0000256" key="12">
    <source>
        <dbReference type="SAM" id="MobiDB-lite"/>
    </source>
</evidence>
<keyword evidence="7 9" id="KW-1133">Transmembrane helix</keyword>
<evidence type="ECO:0000313" key="14">
    <source>
        <dbReference type="Proteomes" id="UP000606499"/>
    </source>
</evidence>
<dbReference type="EC" id="3.4.23.36" evidence="9"/>
<keyword evidence="14" id="KW-1185">Reference proteome</keyword>
<comment type="similarity">
    <text evidence="1 9 11">Belongs to the peptidase A8 family.</text>
</comment>
<feature type="transmembrane region" description="Helical" evidence="9">
    <location>
        <begin position="61"/>
        <end position="78"/>
    </location>
</feature>
<dbReference type="PANTHER" id="PTHR33695">
    <property type="entry name" value="LIPOPROTEIN SIGNAL PEPTIDASE"/>
    <property type="match status" value="1"/>
</dbReference>
<name>A0A923RX80_9FIRM</name>
<feature type="transmembrane region" description="Helical" evidence="9">
    <location>
        <begin position="90"/>
        <end position="113"/>
    </location>
</feature>
<feature type="region of interest" description="Disordered" evidence="12">
    <location>
        <begin position="152"/>
        <end position="177"/>
    </location>
</feature>
<comment type="catalytic activity">
    <reaction evidence="9 10">
        <text>Release of signal peptides from bacterial membrane prolipoproteins. Hydrolyzes -Xaa-Yaa-Zaa-|-(S,diacylglyceryl)Cys-, in which Xaa is hydrophobic (preferably Leu), and Yaa (Ala or Ser) and Zaa (Gly or Ala) have small, neutral side chains.</text>
        <dbReference type="EC" id="3.4.23.36"/>
    </reaction>
</comment>
<keyword evidence="6 9" id="KW-0378">Hydrolase</keyword>